<evidence type="ECO:0000313" key="1">
    <source>
        <dbReference type="EMBL" id="AIF46014.1"/>
    </source>
</evidence>
<evidence type="ECO:0000313" key="2">
    <source>
        <dbReference type="Proteomes" id="UP000027987"/>
    </source>
</evidence>
<dbReference type="EMBL" id="CP008884">
    <property type="protein sequence ID" value="AIF46014.1"/>
    <property type="molecule type" value="Genomic_DNA"/>
</dbReference>
<keyword evidence="2" id="KW-1185">Reference proteome</keyword>
<dbReference type="AlphaFoldDB" id="A0A075JVR0"/>
<accession>A0A075JVR0</accession>
<dbReference type="PATRIC" id="fig|1217721.7.peg.293"/>
<gene>
    <name evidence="1" type="ORF">HY57_01395</name>
</gene>
<proteinExistence type="predicted"/>
<dbReference type="KEGG" id="dja:HY57_01395"/>
<sequence length="143" mass="15043">MAGLLRAGATLPSAPLRQNPRFRAGMSGPQAVLSGAFPGGMRARRGFSVLIDDAPCQRIAHGVSARAIHDFLGEPPFSHDGNHVVHDAGNADIHGGTLARQAVRAAVKAGEWTSILASGLFGCFANGACWRHPTFNPRRARIA</sequence>
<dbReference type="Proteomes" id="UP000027987">
    <property type="component" value="Chromosome"/>
</dbReference>
<organism evidence="1 2">
    <name type="scientific">Dyella japonica A8</name>
    <dbReference type="NCBI Taxonomy" id="1217721"/>
    <lineage>
        <taxon>Bacteria</taxon>
        <taxon>Pseudomonadati</taxon>
        <taxon>Pseudomonadota</taxon>
        <taxon>Gammaproteobacteria</taxon>
        <taxon>Lysobacterales</taxon>
        <taxon>Rhodanobacteraceae</taxon>
        <taxon>Dyella</taxon>
    </lineage>
</organism>
<dbReference type="HOGENOM" id="CLU_1803078_0_0_6"/>
<name>A0A075JVR0_9GAMM</name>
<protein>
    <submittedName>
        <fullName evidence="1">Uncharacterized protein</fullName>
    </submittedName>
</protein>
<reference evidence="1 2" key="1">
    <citation type="submission" date="2014-07" db="EMBL/GenBank/DDBJ databases">
        <title>Complete Genome Sequence of Dyella japonica Strain A8 Isolated from Malaysian Tropical Soil.</title>
        <authorList>
            <person name="Hui R.K.H."/>
            <person name="Chen J.-W."/>
            <person name="Chan K.-G."/>
            <person name="Leung F.C.C."/>
        </authorList>
    </citation>
    <scope>NUCLEOTIDE SEQUENCE [LARGE SCALE GENOMIC DNA]</scope>
    <source>
        <strain evidence="1 2">A8</strain>
    </source>
</reference>